<evidence type="ECO:0000256" key="2">
    <source>
        <dbReference type="ARBA" id="ARBA00004123"/>
    </source>
</evidence>
<keyword evidence="6" id="KW-0217">Developmental protein</keyword>
<dbReference type="Proteomes" id="UP000694387">
    <property type="component" value="Chromosome 26"/>
</dbReference>
<dbReference type="PIRSF" id="PIRSF023577">
    <property type="entry name" value="ENOS_interacting"/>
    <property type="match status" value="1"/>
</dbReference>
<protein>
    <recommendedName>
        <fullName evidence="5 12">Nitric oxide synthase-interacting protein</fullName>
    </recommendedName>
</protein>
<feature type="compositionally biased region" description="Basic and acidic residues" evidence="13">
    <location>
        <begin position="366"/>
        <end position="376"/>
    </location>
</feature>
<dbReference type="CDD" id="cd16662">
    <property type="entry name" value="RING-Ubox2_NOSIP"/>
    <property type="match status" value="1"/>
</dbReference>
<dbReference type="PANTHER" id="PTHR13063:SF10">
    <property type="entry name" value="NITRIC OXIDE SYNTHASE-INTERACTING PROTEIN"/>
    <property type="match status" value="1"/>
</dbReference>
<feature type="compositionally biased region" description="Polar residues" evidence="13">
    <location>
        <begin position="343"/>
        <end position="353"/>
    </location>
</feature>
<dbReference type="Ensembl" id="ENSEAST00005083649.1">
    <property type="protein sequence ID" value="ENSEASP00005042102.1"/>
    <property type="gene ID" value="ENSEASG00005005049.2"/>
</dbReference>
<evidence type="ECO:0000256" key="13">
    <source>
        <dbReference type="SAM" id="MobiDB-lite"/>
    </source>
</evidence>
<evidence type="ECO:0000256" key="12">
    <source>
        <dbReference type="PIRNR" id="PIRNR023577"/>
    </source>
</evidence>
<dbReference type="GO" id="GO:0061630">
    <property type="term" value="F:ubiquitin protein ligase activity"/>
    <property type="evidence" value="ECO:0007669"/>
    <property type="project" value="UniProtKB-EC"/>
</dbReference>
<evidence type="ECO:0000256" key="10">
    <source>
        <dbReference type="ARBA" id="ARBA00023242"/>
    </source>
</evidence>
<dbReference type="CDD" id="cd16661">
    <property type="entry name" value="RING-Ubox1_NOSIP"/>
    <property type="match status" value="1"/>
</dbReference>
<dbReference type="PANTHER" id="PTHR13063">
    <property type="entry name" value="ENOS INTERACTING PROTEIN"/>
    <property type="match status" value="1"/>
</dbReference>
<dbReference type="GO" id="GO:0045428">
    <property type="term" value="P:regulation of nitric oxide biosynthetic process"/>
    <property type="evidence" value="ECO:0007669"/>
    <property type="project" value="Ensembl"/>
</dbReference>
<dbReference type="Gene3D" id="3.30.40.10">
    <property type="entry name" value="Zinc/RING finger domain, C3HC4 (zinc finger)"/>
    <property type="match status" value="2"/>
</dbReference>
<feature type="region of interest" description="Disordered" evidence="13">
    <location>
        <begin position="278"/>
        <end position="376"/>
    </location>
</feature>
<comment type="subcellular location">
    <subcellularLocation>
        <location evidence="3 12">Cytoplasm</location>
    </subcellularLocation>
    <subcellularLocation>
        <location evidence="2 12">Nucleus</location>
    </subcellularLocation>
</comment>
<dbReference type="GeneTree" id="ENSGT00390000015505"/>
<comment type="function">
    <text evidence="12">Negatively regulates nitric oxide production by inducing NOS1 and NOS3 translocation to actin cytoskeleton and inhibiting their enzymatic activity.</text>
</comment>
<keyword evidence="7 12" id="KW-0963">Cytoplasm</keyword>
<reference evidence="15" key="3">
    <citation type="submission" date="2025-09" db="UniProtKB">
        <authorList>
            <consortium name="Ensembl"/>
        </authorList>
    </citation>
    <scope>IDENTIFICATION</scope>
</reference>
<comment type="similarity">
    <text evidence="4 12">Belongs to the NOSIP family.</text>
</comment>
<keyword evidence="16" id="KW-1185">Reference proteome</keyword>
<accession>A0A9L0IWG3</accession>
<comment type="subunit">
    <text evidence="11">Interacts with NOS1 and NOS3. Interacts with PP2A holoenzyme, containing PPP2CA, PPP2CB, PPP2R1A and PPP2R2A subunits.</text>
</comment>
<dbReference type="GO" id="GO:0005737">
    <property type="term" value="C:cytoplasm"/>
    <property type="evidence" value="ECO:0007669"/>
    <property type="project" value="UniProtKB-SubCell"/>
</dbReference>
<proteinExistence type="inferred from homology"/>
<evidence type="ECO:0000259" key="14">
    <source>
        <dbReference type="Pfam" id="PF15906"/>
    </source>
</evidence>
<dbReference type="GO" id="GO:0005654">
    <property type="term" value="C:nucleoplasm"/>
    <property type="evidence" value="ECO:0007669"/>
    <property type="project" value="Ensembl"/>
</dbReference>
<evidence type="ECO:0000256" key="1">
    <source>
        <dbReference type="ARBA" id="ARBA00000900"/>
    </source>
</evidence>
<reference evidence="15 16" key="1">
    <citation type="journal article" date="2020" name="Nat. Commun.">
        <title>Donkey genomes provide new insights into domestication and selection for coat color.</title>
        <authorList>
            <person name="Wang"/>
            <person name="C."/>
            <person name="Li"/>
            <person name="H."/>
            <person name="Guo"/>
            <person name="Y."/>
            <person name="Huang"/>
            <person name="J."/>
            <person name="Sun"/>
            <person name="Y."/>
            <person name="Min"/>
            <person name="J."/>
            <person name="Wang"/>
            <person name="J."/>
            <person name="Fang"/>
            <person name="X."/>
            <person name="Zhao"/>
            <person name="Z."/>
            <person name="Wang"/>
            <person name="S."/>
            <person name="Zhang"/>
            <person name="Y."/>
            <person name="Liu"/>
            <person name="Q."/>
            <person name="Jiang"/>
            <person name="Q."/>
            <person name="Wang"/>
            <person name="X."/>
            <person name="Guo"/>
            <person name="Y."/>
            <person name="Yang"/>
            <person name="C."/>
            <person name="Wang"/>
            <person name="Y."/>
            <person name="Tian"/>
            <person name="F."/>
            <person name="Zhuang"/>
            <person name="G."/>
            <person name="Fan"/>
            <person name="Y."/>
            <person name="Gao"/>
            <person name="Q."/>
            <person name="Li"/>
            <person name="Y."/>
            <person name="Ju"/>
            <person name="Z."/>
            <person name="Li"/>
            <person name="J."/>
            <person name="Li"/>
            <person name="R."/>
            <person name="Hou"/>
            <person name="M."/>
            <person name="Yang"/>
            <person name="G."/>
            <person name="Liu"/>
            <person name="G."/>
            <person name="Liu"/>
            <person name="W."/>
            <person name="Guo"/>
            <person name="J."/>
            <person name="Pan"/>
            <person name="S."/>
            <person name="Fan"/>
            <person name="G."/>
            <person name="Zhang"/>
            <person name="W."/>
            <person name="Zhang"/>
            <person name="R."/>
            <person name="Yu"/>
            <person name="J."/>
            <person name="Zhang"/>
            <person name="X."/>
            <person name="Yin"/>
            <person name="Q."/>
            <person name="Ji"/>
            <person name="C."/>
            <person name="Jin"/>
            <person name="Y."/>
            <person name="Yue"/>
            <person name="G."/>
            <person name="Liu"/>
            <person name="M."/>
            <person name="Xu"/>
            <person name="J."/>
            <person name="Liu"/>
            <person name="S."/>
            <person name="Jordana"/>
            <person name="J."/>
            <person name="Noce"/>
            <person name="A."/>
            <person name="Amills"/>
            <person name="M."/>
            <person name="Wu"/>
            <person name="D.D."/>
            <person name="Li"/>
            <person name="S."/>
            <person name="Zhou"/>
            <person name="X. and Zhong"/>
            <person name="J."/>
        </authorList>
    </citation>
    <scope>NUCLEOTIDE SEQUENCE [LARGE SCALE GENOMIC DNA]</scope>
</reference>
<sequence length="376" mass="40278">MTRHGKNCTAGAVYTYHEKKKDTAASGYGTQNIRLSRDAVKDFDCCCLSLQPCHDPVVTPDGYLYEREAILEYILHQKKEIARQMKAYEKQRGARREEQKELQRAAAQDQVRGFLEKEASIVSRPLNPFTPKAATGNGPDDAQPGPSAGPAGKDKDKALPSFWIPSLTPEAKATKLEKPSRTVTCPMSGKPLRMSDLTPVRFTPLDGSVDRVGLITRSERYVCAVTRDSLSNATPCAVLRPSGAVVTLECVEKLIRKDMVDPVNGEKLTDRDIIVLQRVSGPPPQGPAPSRGPASSLAPPLPGTPPSSQKTRPFAPGPAPALPSQGPASPCGPRTPRGRLQPPASTLAFSPSQGGTGFAGSGVKLQAEKSRPVMQA</sequence>
<dbReference type="InterPro" id="IPR031790">
    <property type="entry name" value="Znf-NOSIP"/>
</dbReference>
<evidence type="ECO:0000256" key="11">
    <source>
        <dbReference type="ARBA" id="ARBA00065279"/>
    </source>
</evidence>
<dbReference type="FunFam" id="3.30.40.10:FF:001144">
    <property type="entry name" value="Nitric oxide synthase-interacting protein"/>
    <property type="match status" value="1"/>
</dbReference>
<dbReference type="FunFam" id="3.30.40.10:FF:000251">
    <property type="entry name" value="Nitric oxide synthase-interacting protein"/>
    <property type="match status" value="1"/>
</dbReference>
<dbReference type="SUPFAM" id="SSF57850">
    <property type="entry name" value="RING/U-box"/>
    <property type="match status" value="2"/>
</dbReference>
<keyword evidence="8" id="KW-0808">Transferase</keyword>
<evidence type="ECO:0000256" key="5">
    <source>
        <dbReference type="ARBA" id="ARBA00016935"/>
    </source>
</evidence>
<evidence type="ECO:0000256" key="8">
    <source>
        <dbReference type="ARBA" id="ARBA00022679"/>
    </source>
</evidence>
<evidence type="ECO:0000256" key="7">
    <source>
        <dbReference type="ARBA" id="ARBA00022490"/>
    </source>
</evidence>
<feature type="region of interest" description="Disordered" evidence="13">
    <location>
        <begin position="125"/>
        <end position="160"/>
    </location>
</feature>
<evidence type="ECO:0000313" key="15">
    <source>
        <dbReference type="Ensembl" id="ENSEASP00005042102.1"/>
    </source>
</evidence>
<keyword evidence="10 12" id="KW-0539">Nucleus</keyword>
<dbReference type="InterPro" id="IPR016818">
    <property type="entry name" value="NOSIP"/>
</dbReference>
<dbReference type="AlphaFoldDB" id="A0A9L0IWG3"/>
<keyword evidence="9" id="KW-0833">Ubl conjugation pathway</keyword>
<gene>
    <name evidence="15" type="primary">NOSIP</name>
</gene>
<organism evidence="15 16">
    <name type="scientific">Equus asinus</name>
    <name type="common">Donkey</name>
    <name type="synonym">Equus africanus asinus</name>
    <dbReference type="NCBI Taxonomy" id="9793"/>
    <lineage>
        <taxon>Eukaryota</taxon>
        <taxon>Metazoa</taxon>
        <taxon>Chordata</taxon>
        <taxon>Craniata</taxon>
        <taxon>Vertebrata</taxon>
        <taxon>Euteleostomi</taxon>
        <taxon>Mammalia</taxon>
        <taxon>Eutheria</taxon>
        <taxon>Laurasiatheria</taxon>
        <taxon>Perissodactyla</taxon>
        <taxon>Equidae</taxon>
        <taxon>Equus</taxon>
    </lineage>
</organism>
<evidence type="ECO:0000313" key="16">
    <source>
        <dbReference type="Proteomes" id="UP000694387"/>
    </source>
</evidence>
<feature type="compositionally biased region" description="Low complexity" evidence="13">
    <location>
        <begin position="288"/>
        <end position="298"/>
    </location>
</feature>
<name>A0A9L0IWG3_EQUAS</name>
<evidence type="ECO:0000256" key="3">
    <source>
        <dbReference type="ARBA" id="ARBA00004496"/>
    </source>
</evidence>
<evidence type="ECO:0000256" key="4">
    <source>
        <dbReference type="ARBA" id="ARBA00008126"/>
    </source>
</evidence>
<reference evidence="15" key="2">
    <citation type="submission" date="2025-08" db="UniProtKB">
        <authorList>
            <consortium name="Ensembl"/>
        </authorList>
    </citation>
    <scope>IDENTIFICATION</scope>
</reference>
<comment type="catalytic activity">
    <reaction evidence="1">
        <text>S-ubiquitinyl-[E2 ubiquitin-conjugating enzyme]-L-cysteine + [acceptor protein]-L-lysine = [E2 ubiquitin-conjugating enzyme]-L-cysteine + N(6)-ubiquitinyl-[acceptor protein]-L-lysine.</text>
        <dbReference type="EC" id="2.3.2.27"/>
    </reaction>
</comment>
<dbReference type="InterPro" id="IPR013083">
    <property type="entry name" value="Znf_RING/FYVE/PHD"/>
</dbReference>
<feature type="domain" description="Nitric oxide synthase-interacting protein zinc-finger" evidence="14">
    <location>
        <begin position="4"/>
        <end position="78"/>
    </location>
</feature>
<evidence type="ECO:0000256" key="9">
    <source>
        <dbReference type="ARBA" id="ARBA00022786"/>
    </source>
</evidence>
<dbReference type="Pfam" id="PF15906">
    <property type="entry name" value="zf-NOSIP"/>
    <property type="match status" value="1"/>
</dbReference>
<evidence type="ECO:0000256" key="6">
    <source>
        <dbReference type="ARBA" id="ARBA00022473"/>
    </source>
</evidence>
<dbReference type="GO" id="GO:0140313">
    <property type="term" value="F:molecular sequestering activity"/>
    <property type="evidence" value="ECO:0007669"/>
    <property type="project" value="Ensembl"/>
</dbReference>